<dbReference type="Proteomes" id="UP000761264">
    <property type="component" value="Unassembled WGS sequence"/>
</dbReference>
<evidence type="ECO:0000313" key="4">
    <source>
        <dbReference type="Proteomes" id="UP000761264"/>
    </source>
</evidence>
<dbReference type="AlphaFoldDB" id="A0A967CBB7"/>
<name>A0A967CBB7_9PROT</name>
<keyword evidence="2" id="KW-0732">Signal</keyword>
<accession>A0A967CBB7</accession>
<dbReference type="RefSeq" id="WP_167222616.1">
    <property type="nucleotide sequence ID" value="NZ_JAAQPH010000004.1"/>
</dbReference>
<organism evidence="3 4">
    <name type="scientific">Pelagibius litoralis</name>
    <dbReference type="NCBI Taxonomy" id="374515"/>
    <lineage>
        <taxon>Bacteria</taxon>
        <taxon>Pseudomonadati</taxon>
        <taxon>Pseudomonadota</taxon>
        <taxon>Alphaproteobacteria</taxon>
        <taxon>Rhodospirillales</taxon>
        <taxon>Rhodovibrionaceae</taxon>
        <taxon>Pelagibius</taxon>
    </lineage>
</organism>
<protein>
    <recommendedName>
        <fullName evidence="5">Lipoprotein</fullName>
    </recommendedName>
</protein>
<dbReference type="PROSITE" id="PS51257">
    <property type="entry name" value="PROKAR_LIPOPROTEIN"/>
    <property type="match status" value="1"/>
</dbReference>
<dbReference type="EMBL" id="JAAQPH010000004">
    <property type="protein sequence ID" value="NIA68233.1"/>
    <property type="molecule type" value="Genomic_DNA"/>
</dbReference>
<evidence type="ECO:0000256" key="1">
    <source>
        <dbReference type="SAM" id="MobiDB-lite"/>
    </source>
</evidence>
<feature type="region of interest" description="Disordered" evidence="1">
    <location>
        <begin position="39"/>
        <end position="60"/>
    </location>
</feature>
<evidence type="ECO:0000256" key="2">
    <source>
        <dbReference type="SAM" id="SignalP"/>
    </source>
</evidence>
<gene>
    <name evidence="3" type="ORF">HBA54_06475</name>
</gene>
<feature type="signal peptide" evidence="2">
    <location>
        <begin position="1"/>
        <end position="23"/>
    </location>
</feature>
<proteinExistence type="predicted"/>
<reference evidence="3" key="1">
    <citation type="submission" date="2020-03" db="EMBL/GenBank/DDBJ databases">
        <title>Genome of Pelagibius litoralis DSM 21314T.</title>
        <authorList>
            <person name="Wang G."/>
        </authorList>
    </citation>
    <scope>NUCLEOTIDE SEQUENCE</scope>
    <source>
        <strain evidence="3">DSM 21314</strain>
    </source>
</reference>
<feature type="chain" id="PRO_5036686749" description="Lipoprotein" evidence="2">
    <location>
        <begin position="24"/>
        <end position="60"/>
    </location>
</feature>
<evidence type="ECO:0008006" key="5">
    <source>
        <dbReference type="Google" id="ProtNLM"/>
    </source>
</evidence>
<sequence>MQKTLTALMVAAGVAGFAGSALAAGCGYSHTVQSTKPVVTADAQQSTPVIKTTTPETAKN</sequence>
<comment type="caution">
    <text evidence="3">The sequence shown here is derived from an EMBL/GenBank/DDBJ whole genome shotgun (WGS) entry which is preliminary data.</text>
</comment>
<evidence type="ECO:0000313" key="3">
    <source>
        <dbReference type="EMBL" id="NIA68233.1"/>
    </source>
</evidence>
<keyword evidence="4" id="KW-1185">Reference proteome</keyword>